<comment type="caution">
    <text evidence="1">The sequence shown here is derived from an EMBL/GenBank/DDBJ whole genome shotgun (WGS) entry which is preliminary data.</text>
</comment>
<dbReference type="AlphaFoldDB" id="A0A3D8PCH2"/>
<reference evidence="1 2" key="1">
    <citation type="submission" date="2018-05" db="EMBL/GenBank/DDBJ databases">
        <title>Whole genome sequencing of Paracoccus thiocyanatus SST.</title>
        <authorList>
            <person name="Ghosh W."/>
            <person name="Rameez M.J."/>
            <person name="Roy C."/>
        </authorList>
    </citation>
    <scope>NUCLEOTIDE SEQUENCE [LARGE SCALE GENOMIC DNA]</scope>
    <source>
        <strain evidence="1 2">SST</strain>
    </source>
</reference>
<accession>A0A3D8PCH2</accession>
<sequence length="64" mass="7190">MADTYLAAAQIAVRYGVHPKTPWRWARTDPTFPKPVTLTPGCTRWKLSALEAWERHRAELAGAA</sequence>
<gene>
    <name evidence="1" type="ORF">DIE28_06470</name>
</gene>
<proteinExistence type="predicted"/>
<keyword evidence="2" id="KW-1185">Reference proteome</keyword>
<protein>
    <submittedName>
        <fullName evidence="1">AlpA family transcriptional regulator</fullName>
    </submittedName>
</protein>
<name>A0A3D8PCH2_9RHOB</name>
<dbReference type="EMBL" id="QFCQ01000024">
    <property type="protein sequence ID" value="RDW13770.1"/>
    <property type="molecule type" value="Genomic_DNA"/>
</dbReference>
<evidence type="ECO:0000313" key="1">
    <source>
        <dbReference type="EMBL" id="RDW13770.1"/>
    </source>
</evidence>
<evidence type="ECO:0000313" key="2">
    <source>
        <dbReference type="Proteomes" id="UP000256679"/>
    </source>
</evidence>
<dbReference type="Proteomes" id="UP000256679">
    <property type="component" value="Unassembled WGS sequence"/>
</dbReference>
<organism evidence="1 2">
    <name type="scientific">Paracoccus thiocyanatus</name>
    <dbReference type="NCBI Taxonomy" id="34006"/>
    <lineage>
        <taxon>Bacteria</taxon>
        <taxon>Pseudomonadati</taxon>
        <taxon>Pseudomonadota</taxon>
        <taxon>Alphaproteobacteria</taxon>
        <taxon>Rhodobacterales</taxon>
        <taxon>Paracoccaceae</taxon>
        <taxon>Paracoccus</taxon>
    </lineage>
</organism>